<evidence type="ECO:0000259" key="11">
    <source>
        <dbReference type="Pfam" id="PF00759"/>
    </source>
</evidence>
<dbReference type="SUPFAM" id="SSF48208">
    <property type="entry name" value="Six-hairpin glycosidases"/>
    <property type="match status" value="2"/>
</dbReference>
<evidence type="ECO:0000256" key="7">
    <source>
        <dbReference type="ARBA" id="ARBA00023326"/>
    </source>
</evidence>
<accession>A0ABD0JMJ0</accession>
<keyword evidence="6 8" id="KW-0326">Glycosidase</keyword>
<evidence type="ECO:0000256" key="6">
    <source>
        <dbReference type="ARBA" id="ARBA00023295"/>
    </source>
</evidence>
<feature type="active site" evidence="9">
    <location>
        <position position="554"/>
    </location>
</feature>
<gene>
    <name evidence="12" type="ORF">BaRGS_00032666</name>
</gene>
<dbReference type="Gene3D" id="1.50.10.10">
    <property type="match status" value="2"/>
</dbReference>
<comment type="catalytic activity">
    <reaction evidence="1 10">
        <text>Endohydrolysis of (1-&gt;4)-beta-D-glucosidic linkages in cellulose, lichenin and cereal beta-D-glucans.</text>
        <dbReference type="EC" id="3.2.1.4"/>
    </reaction>
</comment>
<dbReference type="EC" id="3.2.1.4" evidence="10"/>
<dbReference type="Proteomes" id="UP001519460">
    <property type="component" value="Unassembled WGS sequence"/>
</dbReference>
<keyword evidence="4 10" id="KW-0136">Cellulose degradation</keyword>
<name>A0ABD0JMJ0_9CAEN</name>
<keyword evidence="10" id="KW-0732">Signal</keyword>
<keyword evidence="13" id="KW-1185">Reference proteome</keyword>
<dbReference type="GO" id="GO:0030245">
    <property type="term" value="P:cellulose catabolic process"/>
    <property type="evidence" value="ECO:0007669"/>
    <property type="project" value="UniProtKB-KW"/>
</dbReference>
<keyword evidence="5 8" id="KW-0119">Carbohydrate metabolism</keyword>
<evidence type="ECO:0000256" key="10">
    <source>
        <dbReference type="RuleBase" id="RU361166"/>
    </source>
</evidence>
<dbReference type="PANTHER" id="PTHR22298">
    <property type="entry name" value="ENDO-1,4-BETA-GLUCANASE"/>
    <property type="match status" value="1"/>
</dbReference>
<keyword evidence="3 8" id="KW-0378">Hydrolase</keyword>
<feature type="signal peptide" evidence="10">
    <location>
        <begin position="1"/>
        <end position="20"/>
    </location>
</feature>
<comment type="similarity">
    <text evidence="2 8 10">Belongs to the glycosyl hydrolase 9 (cellulase E) family.</text>
</comment>
<feature type="active site" evidence="8">
    <location>
        <position position="501"/>
    </location>
</feature>
<dbReference type="PROSITE" id="PS00592">
    <property type="entry name" value="GH9_2"/>
    <property type="match status" value="1"/>
</dbReference>
<evidence type="ECO:0000256" key="1">
    <source>
        <dbReference type="ARBA" id="ARBA00000966"/>
    </source>
</evidence>
<dbReference type="InterPro" id="IPR001701">
    <property type="entry name" value="Glyco_hydro_9"/>
</dbReference>
<evidence type="ECO:0000256" key="3">
    <source>
        <dbReference type="ARBA" id="ARBA00022801"/>
    </source>
</evidence>
<dbReference type="GO" id="GO:0008810">
    <property type="term" value="F:cellulase activity"/>
    <property type="evidence" value="ECO:0007669"/>
    <property type="project" value="UniProtKB-EC"/>
</dbReference>
<dbReference type="EMBL" id="JACVVK020000385">
    <property type="protein sequence ID" value="KAK7476112.1"/>
    <property type="molecule type" value="Genomic_DNA"/>
</dbReference>
<evidence type="ECO:0000313" key="13">
    <source>
        <dbReference type="Proteomes" id="UP001519460"/>
    </source>
</evidence>
<reference evidence="12 13" key="1">
    <citation type="journal article" date="2023" name="Sci. Data">
        <title>Genome assembly of the Korean intertidal mud-creeper Batillaria attramentaria.</title>
        <authorList>
            <person name="Patra A.K."/>
            <person name="Ho P.T."/>
            <person name="Jun S."/>
            <person name="Lee S.J."/>
            <person name="Kim Y."/>
            <person name="Won Y.J."/>
        </authorList>
    </citation>
    <scope>NUCLEOTIDE SEQUENCE [LARGE SCALE GENOMIC DNA]</scope>
    <source>
        <strain evidence="12">Wonlab-2016</strain>
    </source>
</reference>
<feature type="domain" description="Glycoside hydrolase family 9" evidence="11">
    <location>
        <begin position="717"/>
        <end position="1137"/>
    </location>
</feature>
<feature type="chain" id="PRO_5044525055" description="Endoglucanase" evidence="10">
    <location>
        <begin position="21"/>
        <end position="1159"/>
    </location>
</feature>
<dbReference type="Pfam" id="PF00759">
    <property type="entry name" value="Glyco_hydro_9"/>
    <property type="match status" value="2"/>
</dbReference>
<feature type="domain" description="Glycoside hydrolase family 9" evidence="11">
    <location>
        <begin position="148"/>
        <end position="566"/>
    </location>
</feature>
<protein>
    <recommendedName>
        <fullName evidence="10">Endoglucanase</fullName>
        <ecNumber evidence="10">3.2.1.4</ecNumber>
    </recommendedName>
</protein>
<dbReference type="AlphaFoldDB" id="A0ABD0JMJ0"/>
<evidence type="ECO:0000256" key="2">
    <source>
        <dbReference type="ARBA" id="ARBA00007072"/>
    </source>
</evidence>
<keyword evidence="7 8" id="KW-0624">Polysaccharide degradation</keyword>
<feature type="active site" evidence="9">
    <location>
        <position position="1116"/>
    </location>
</feature>
<dbReference type="InterPro" id="IPR033126">
    <property type="entry name" value="Glyco_hydro_9_Asp/Glu_AS"/>
</dbReference>
<dbReference type="InterPro" id="IPR012341">
    <property type="entry name" value="6hp_glycosidase-like_sf"/>
</dbReference>
<dbReference type="PROSITE" id="PS00698">
    <property type="entry name" value="GH9_3"/>
    <property type="match status" value="2"/>
</dbReference>
<dbReference type="InterPro" id="IPR018221">
    <property type="entry name" value="Glyco_hydro_9_His_AS"/>
</dbReference>
<proteinExistence type="inferred from homology"/>
<evidence type="ECO:0000256" key="9">
    <source>
        <dbReference type="PROSITE-ProRule" id="PRU10060"/>
    </source>
</evidence>
<evidence type="ECO:0000256" key="5">
    <source>
        <dbReference type="ARBA" id="ARBA00023277"/>
    </source>
</evidence>
<evidence type="ECO:0000256" key="8">
    <source>
        <dbReference type="PROSITE-ProRule" id="PRU10059"/>
    </source>
</evidence>
<feature type="active site" evidence="9">
    <location>
        <position position="1125"/>
    </location>
</feature>
<organism evidence="12 13">
    <name type="scientific">Batillaria attramentaria</name>
    <dbReference type="NCBI Taxonomy" id="370345"/>
    <lineage>
        <taxon>Eukaryota</taxon>
        <taxon>Metazoa</taxon>
        <taxon>Spiralia</taxon>
        <taxon>Lophotrochozoa</taxon>
        <taxon>Mollusca</taxon>
        <taxon>Gastropoda</taxon>
        <taxon>Caenogastropoda</taxon>
        <taxon>Sorbeoconcha</taxon>
        <taxon>Cerithioidea</taxon>
        <taxon>Batillariidae</taxon>
        <taxon>Batillaria</taxon>
    </lineage>
</organism>
<feature type="active site" evidence="9">
    <location>
        <position position="545"/>
    </location>
</feature>
<dbReference type="InterPro" id="IPR008928">
    <property type="entry name" value="6-hairpin_glycosidase_sf"/>
</dbReference>
<sequence length="1159" mass="129187">MRSSSVALVWLSALLTAAEAVNTTVQMKLSQHWDNNFEGSFCYQLPDVILGYMLVAEFNPPVKELQNWVGDYIEGGSREDCASKWVLVNQDIHGLQKAGEFCIRMAGKICTGSGDFTATGTLVDLTVDSQVPPTPVTVSGAQDMKYNYAEVVQKSLLFYYAQRSGKLPPDNPIPWRGDSALHDHGANGEDLSGGWYDAGDNIKFNYPMAFSTTVLCWSLLEFRDAYSQAGQLENMYDTIRWTLEYFVKCHTKPNELYVQVGDAGRDHGTWTSPERMDESLRTSYKIDPSRPGSDIADETAAAMACGYMAFKEKDPTFADTLLEHSKQLYEFAKAHPSFYSNSVSEAAAYYRSYNYTDELTWGAMWLYRAVGGDNYLQDAEATYLPGAAWGFSWDEKNNGNMLLLYNATGKDIYMNDIVATMDAWSKEGGMTYTPKCLAWRLQWGSLRYASNTAFVALMAAQLGIKPDEYRQWAMCQINYALGDTGRSYVVGFGTNPPTRPHHRASSCPSMPAPCGWEAQRNPGPNPHTLYGALVGGPGSSDSYTDERMDYVHNEVACDYNAGFQGAVVDLSSMMRSLSVVLVMLSLALVARGADQTARMELLQHWDDNWEGRFCFHLPAQIVGFEIKISFSVGVKQMQQWDGTWLGHPSDCDKHWNMVNQDSHGVHPAGEFCVKMSGKVCGSAAPTATATLVDLSHDGQRAPHEPRVSGAQSMKYNYADVLQKSVLFYEAQRSGKLPSHNRIPWRGDSGLHDRGDHGEDLTGGWYDAGDNVKFNFPMAWSTTVLCWGLLEFKEAYSKAGQLDYMYDSLRWPLEYFLKCHTKSDELYVQVGSGGVDHGSWTSPERMDPDRPAYKVDAHHPGSDVANEMAAAMACGYIVFKDKDRTFAGHLLSHAKQIYSFAKSHQGFYSTSVSDAAAYYRSQNYTDENVWGGLWLHKATGDDSYLHDAKKWYSHEPAWGFSWDEKLAGNQVLMYDVTSGHERAAVQKDLESTFTLWSKAGGMTYTPKCLAWRLQWGALRYSANTAFVFLLAAKRGLHTDQYRQWAMCQIHYSLGDSGRSYVIGFGKNYPTRPHHRASSCPMLPAPCGWEAQQAPGPNPHTLYGALVGGPGKHDDYTDDRKDYVHNEVACDYNAGFQSACAALLQLAVDHELPNPSHCGHC</sequence>
<evidence type="ECO:0000256" key="4">
    <source>
        <dbReference type="ARBA" id="ARBA00023001"/>
    </source>
</evidence>
<evidence type="ECO:0000313" key="12">
    <source>
        <dbReference type="EMBL" id="KAK7476112.1"/>
    </source>
</evidence>
<comment type="caution">
    <text evidence="12">The sequence shown here is derived from an EMBL/GenBank/DDBJ whole genome shotgun (WGS) entry which is preliminary data.</text>
</comment>